<dbReference type="Proteomes" id="UP000800200">
    <property type="component" value="Unassembled WGS sequence"/>
</dbReference>
<name>A0A6A6E8M0_9PEZI</name>
<accession>A0A6A6E8M0</accession>
<sequence>MVIFILMSKRALASQEILDFNDNGIQRDVAHHPRMYEGVYSSHLEKLVAYCLRYNVDERPTLNTILYETMQGLEKYEKVYGVLRGKMAEDLAESLRLPF</sequence>
<organism evidence="1 2">
    <name type="scientific">Zopfia rhizophila CBS 207.26</name>
    <dbReference type="NCBI Taxonomy" id="1314779"/>
    <lineage>
        <taxon>Eukaryota</taxon>
        <taxon>Fungi</taxon>
        <taxon>Dikarya</taxon>
        <taxon>Ascomycota</taxon>
        <taxon>Pezizomycotina</taxon>
        <taxon>Dothideomycetes</taxon>
        <taxon>Dothideomycetes incertae sedis</taxon>
        <taxon>Zopfiaceae</taxon>
        <taxon>Zopfia</taxon>
    </lineage>
</organism>
<keyword evidence="2" id="KW-1185">Reference proteome</keyword>
<protein>
    <recommendedName>
        <fullName evidence="3">Protein kinase domain-containing protein</fullName>
    </recommendedName>
</protein>
<dbReference type="EMBL" id="ML994627">
    <property type="protein sequence ID" value="KAF2187375.1"/>
    <property type="molecule type" value="Genomic_DNA"/>
</dbReference>
<evidence type="ECO:0000313" key="1">
    <source>
        <dbReference type="EMBL" id="KAF2187375.1"/>
    </source>
</evidence>
<evidence type="ECO:0008006" key="3">
    <source>
        <dbReference type="Google" id="ProtNLM"/>
    </source>
</evidence>
<dbReference type="AlphaFoldDB" id="A0A6A6E8M0"/>
<reference evidence="1" key="1">
    <citation type="journal article" date="2020" name="Stud. Mycol.">
        <title>101 Dothideomycetes genomes: a test case for predicting lifestyles and emergence of pathogens.</title>
        <authorList>
            <person name="Haridas S."/>
            <person name="Albert R."/>
            <person name="Binder M."/>
            <person name="Bloem J."/>
            <person name="Labutti K."/>
            <person name="Salamov A."/>
            <person name="Andreopoulos B."/>
            <person name="Baker S."/>
            <person name="Barry K."/>
            <person name="Bills G."/>
            <person name="Bluhm B."/>
            <person name="Cannon C."/>
            <person name="Castanera R."/>
            <person name="Culley D."/>
            <person name="Daum C."/>
            <person name="Ezra D."/>
            <person name="Gonzalez J."/>
            <person name="Henrissat B."/>
            <person name="Kuo A."/>
            <person name="Liang C."/>
            <person name="Lipzen A."/>
            <person name="Lutzoni F."/>
            <person name="Magnuson J."/>
            <person name="Mondo S."/>
            <person name="Nolan M."/>
            <person name="Ohm R."/>
            <person name="Pangilinan J."/>
            <person name="Park H.-J."/>
            <person name="Ramirez L."/>
            <person name="Alfaro M."/>
            <person name="Sun H."/>
            <person name="Tritt A."/>
            <person name="Yoshinaga Y."/>
            <person name="Zwiers L.-H."/>
            <person name="Turgeon B."/>
            <person name="Goodwin S."/>
            <person name="Spatafora J."/>
            <person name="Crous P."/>
            <person name="Grigoriev I."/>
        </authorList>
    </citation>
    <scope>NUCLEOTIDE SEQUENCE</scope>
    <source>
        <strain evidence="1">CBS 207.26</strain>
    </source>
</reference>
<gene>
    <name evidence="1" type="ORF">K469DRAFT_112634</name>
</gene>
<evidence type="ECO:0000313" key="2">
    <source>
        <dbReference type="Proteomes" id="UP000800200"/>
    </source>
</evidence>
<proteinExistence type="predicted"/>
<dbReference type="OrthoDB" id="310217at2759"/>